<accession>A0AAU9W6W7</accession>
<sequence length="248" mass="27638">GFNVTFDCAAKGHPMPSITWIKNVDARAVQSNNWTRVAEIFLDDEQIHSKLVIKGVKREDDGKYYCFANNSAGEKASNPAFLSTKYLASSNTAPPIKEQQRSVPLVTALGVCGGVIIAFMSGCIIAFLYRRARRNHEGHEGAEEIYVACIDNKDLAEMILKDMNADTEESELIEVNAISSLLVGENKNNYVQLNNKKHTHDDWIVDSIPRVSSEERRTPNPLDVGDKHFLNSIFDQKGHAEELFSLLA</sequence>
<keyword evidence="4" id="KW-1133">Transmembrane helix</keyword>
<organism evidence="6 7">
    <name type="scientific">Pocillopora meandrina</name>
    <dbReference type="NCBI Taxonomy" id="46732"/>
    <lineage>
        <taxon>Eukaryota</taxon>
        <taxon>Metazoa</taxon>
        <taxon>Cnidaria</taxon>
        <taxon>Anthozoa</taxon>
        <taxon>Hexacorallia</taxon>
        <taxon>Scleractinia</taxon>
        <taxon>Astrocoeniina</taxon>
        <taxon>Pocilloporidae</taxon>
        <taxon>Pocillopora</taxon>
    </lineage>
</organism>
<dbReference type="InterPro" id="IPR003599">
    <property type="entry name" value="Ig_sub"/>
</dbReference>
<dbReference type="FunFam" id="2.60.40.10:FF:000032">
    <property type="entry name" value="palladin isoform X1"/>
    <property type="match status" value="1"/>
</dbReference>
<proteinExistence type="predicted"/>
<dbReference type="SUPFAM" id="SSF48726">
    <property type="entry name" value="Immunoglobulin"/>
    <property type="match status" value="1"/>
</dbReference>
<evidence type="ECO:0000256" key="3">
    <source>
        <dbReference type="ARBA" id="ARBA00023319"/>
    </source>
</evidence>
<name>A0AAU9W6W7_9CNID</name>
<dbReference type="PROSITE" id="PS50835">
    <property type="entry name" value="IG_LIKE"/>
    <property type="match status" value="1"/>
</dbReference>
<dbReference type="Gene3D" id="2.60.40.10">
    <property type="entry name" value="Immunoglobulins"/>
    <property type="match status" value="1"/>
</dbReference>
<dbReference type="Pfam" id="PF07679">
    <property type="entry name" value="I-set"/>
    <property type="match status" value="1"/>
</dbReference>
<dbReference type="InterPro" id="IPR007110">
    <property type="entry name" value="Ig-like_dom"/>
</dbReference>
<dbReference type="PANTHER" id="PTHR45080">
    <property type="entry name" value="CONTACTIN 5"/>
    <property type="match status" value="1"/>
</dbReference>
<dbReference type="GO" id="GO:0050808">
    <property type="term" value="P:synapse organization"/>
    <property type="evidence" value="ECO:0007669"/>
    <property type="project" value="TreeGrafter"/>
</dbReference>
<dbReference type="InterPro" id="IPR013783">
    <property type="entry name" value="Ig-like_fold"/>
</dbReference>
<keyword evidence="7" id="KW-1185">Reference proteome</keyword>
<dbReference type="GO" id="GO:0043025">
    <property type="term" value="C:neuronal cell body"/>
    <property type="evidence" value="ECO:0007669"/>
    <property type="project" value="TreeGrafter"/>
</dbReference>
<comment type="caution">
    <text evidence="6">The sequence shown here is derived from an EMBL/GenBank/DDBJ whole genome shotgun (WGS) entry which is preliminary data.</text>
</comment>
<evidence type="ECO:0000313" key="7">
    <source>
        <dbReference type="Proteomes" id="UP001159428"/>
    </source>
</evidence>
<keyword evidence="3" id="KW-0393">Immunoglobulin domain</keyword>
<dbReference type="SMART" id="SM00409">
    <property type="entry name" value="IG"/>
    <property type="match status" value="1"/>
</dbReference>
<evidence type="ECO:0000259" key="5">
    <source>
        <dbReference type="PROSITE" id="PS50835"/>
    </source>
</evidence>
<dbReference type="SMART" id="SM00408">
    <property type="entry name" value="IGc2"/>
    <property type="match status" value="1"/>
</dbReference>
<dbReference type="InterPro" id="IPR050958">
    <property type="entry name" value="Cell_Adh-Cytoskel_Orgn"/>
</dbReference>
<feature type="non-terminal residue" evidence="6">
    <location>
        <position position="1"/>
    </location>
</feature>
<keyword evidence="4" id="KW-0812">Transmembrane</keyword>
<evidence type="ECO:0000256" key="1">
    <source>
        <dbReference type="ARBA" id="ARBA00022729"/>
    </source>
</evidence>
<dbReference type="Proteomes" id="UP001159428">
    <property type="component" value="Unassembled WGS sequence"/>
</dbReference>
<dbReference type="InterPro" id="IPR003598">
    <property type="entry name" value="Ig_sub2"/>
</dbReference>
<dbReference type="GO" id="GO:0007156">
    <property type="term" value="P:homophilic cell adhesion via plasma membrane adhesion molecules"/>
    <property type="evidence" value="ECO:0007669"/>
    <property type="project" value="TreeGrafter"/>
</dbReference>
<evidence type="ECO:0000313" key="6">
    <source>
        <dbReference type="EMBL" id="CAH3104285.1"/>
    </source>
</evidence>
<keyword evidence="1" id="KW-0732">Signal</keyword>
<keyword evidence="4" id="KW-0472">Membrane</keyword>
<dbReference type="PANTHER" id="PTHR45080:SF8">
    <property type="entry name" value="IG-LIKE DOMAIN-CONTAINING PROTEIN"/>
    <property type="match status" value="1"/>
</dbReference>
<dbReference type="GO" id="GO:0008046">
    <property type="term" value="F:axon guidance receptor activity"/>
    <property type="evidence" value="ECO:0007669"/>
    <property type="project" value="TreeGrafter"/>
</dbReference>
<dbReference type="EMBL" id="CALNXJ010000009">
    <property type="protein sequence ID" value="CAH3104285.1"/>
    <property type="molecule type" value="Genomic_DNA"/>
</dbReference>
<dbReference type="GO" id="GO:0005886">
    <property type="term" value="C:plasma membrane"/>
    <property type="evidence" value="ECO:0007669"/>
    <property type="project" value="TreeGrafter"/>
</dbReference>
<reference evidence="6 7" key="1">
    <citation type="submission" date="2022-05" db="EMBL/GenBank/DDBJ databases">
        <authorList>
            <consortium name="Genoscope - CEA"/>
            <person name="William W."/>
        </authorList>
    </citation>
    <scope>NUCLEOTIDE SEQUENCE [LARGE SCALE GENOMIC DNA]</scope>
</reference>
<feature type="domain" description="Ig-like" evidence="5">
    <location>
        <begin position="1"/>
        <end position="83"/>
    </location>
</feature>
<evidence type="ECO:0000256" key="4">
    <source>
        <dbReference type="SAM" id="Phobius"/>
    </source>
</evidence>
<dbReference type="InterPro" id="IPR013098">
    <property type="entry name" value="Ig_I-set"/>
</dbReference>
<evidence type="ECO:0000256" key="2">
    <source>
        <dbReference type="ARBA" id="ARBA00023157"/>
    </source>
</evidence>
<dbReference type="AlphaFoldDB" id="A0AAU9W6W7"/>
<dbReference type="InterPro" id="IPR036179">
    <property type="entry name" value="Ig-like_dom_sf"/>
</dbReference>
<protein>
    <recommendedName>
        <fullName evidence="5">Ig-like domain-containing protein</fullName>
    </recommendedName>
</protein>
<keyword evidence="2" id="KW-1015">Disulfide bond</keyword>
<feature type="transmembrane region" description="Helical" evidence="4">
    <location>
        <begin position="105"/>
        <end position="129"/>
    </location>
</feature>
<gene>
    <name evidence="6" type="ORF">PMEA_00034631</name>
</gene>
<dbReference type="GO" id="GO:0030424">
    <property type="term" value="C:axon"/>
    <property type="evidence" value="ECO:0007669"/>
    <property type="project" value="TreeGrafter"/>
</dbReference>